<comment type="subcellular location">
    <subcellularLocation>
        <location evidence="1">Cell envelope</location>
    </subcellularLocation>
</comment>
<dbReference type="Gene3D" id="2.40.30.170">
    <property type="match status" value="1"/>
</dbReference>
<dbReference type="Gene3D" id="2.40.420.20">
    <property type="match status" value="1"/>
</dbReference>
<dbReference type="Pfam" id="PF25990">
    <property type="entry name" value="Beta-barrel_YknX"/>
    <property type="match status" value="1"/>
</dbReference>
<dbReference type="GO" id="GO:0030313">
    <property type="term" value="C:cell envelope"/>
    <property type="evidence" value="ECO:0007669"/>
    <property type="project" value="UniProtKB-SubCell"/>
</dbReference>
<feature type="domain" description="YknX-like beta-barrel" evidence="5">
    <location>
        <begin position="264"/>
        <end position="332"/>
    </location>
</feature>
<evidence type="ECO:0000313" key="6">
    <source>
        <dbReference type="EMBL" id="RKD91682.1"/>
    </source>
</evidence>
<organism evidence="6 7">
    <name type="scientific">Mangrovibacterium diazotrophicum</name>
    <dbReference type="NCBI Taxonomy" id="1261403"/>
    <lineage>
        <taxon>Bacteria</taxon>
        <taxon>Pseudomonadati</taxon>
        <taxon>Bacteroidota</taxon>
        <taxon>Bacteroidia</taxon>
        <taxon>Marinilabiliales</taxon>
        <taxon>Prolixibacteraceae</taxon>
        <taxon>Mangrovibacterium</taxon>
    </lineage>
</organism>
<dbReference type="InterPro" id="IPR050465">
    <property type="entry name" value="UPF0194_transport"/>
</dbReference>
<evidence type="ECO:0000313" key="7">
    <source>
        <dbReference type="Proteomes" id="UP000283387"/>
    </source>
</evidence>
<evidence type="ECO:0000259" key="5">
    <source>
        <dbReference type="Pfam" id="PF25990"/>
    </source>
</evidence>
<proteinExistence type="predicted"/>
<dbReference type="OrthoDB" id="1522431at2"/>
<dbReference type="AlphaFoldDB" id="A0A419W8J0"/>
<dbReference type="Proteomes" id="UP000283387">
    <property type="component" value="Unassembled WGS sequence"/>
</dbReference>
<keyword evidence="2 3" id="KW-0175">Coiled coil</keyword>
<protein>
    <submittedName>
        <fullName evidence="6">Multidrug efflux pump subunit AcrA (Membrane-fusion protein)</fullName>
    </submittedName>
</protein>
<evidence type="ECO:0000256" key="2">
    <source>
        <dbReference type="ARBA" id="ARBA00023054"/>
    </source>
</evidence>
<name>A0A419W8J0_9BACT</name>
<evidence type="ECO:0000256" key="3">
    <source>
        <dbReference type="SAM" id="Coils"/>
    </source>
</evidence>
<comment type="caution">
    <text evidence="6">The sequence shown here is derived from an EMBL/GenBank/DDBJ whole genome shotgun (WGS) entry which is preliminary data.</text>
</comment>
<sequence>MKKKKNLLFLLIPVVLLILILVLSSESEKSIMLTAQVQRGDFQVAVYSSGQIESENKENIPVPAKLSDRSLRIWSLKITELVEEGTYVDSGDFVARLDPEAVQEQIKNVQDEMDKAFSEYEDAKIDSNLNLSNQRDAITNARLDMEEKDIIVKESIYESPSIQKKAQMDYDKAERKLEQEKNAYVLKTQQEENKVNRQFINFRQLKERYEGLEGLYNSLTITAPKAGIVTYIKNPWGITKVGSDVGSNGSVATIPDMTNLISRTYINEIDISKIKEGQKTDIGIDAFPDKEMTGEVVSIANIGQTMPNSDAKVFEVKIKVFGVDKDLKPAMTTSNIVYTNLYTDTLYIPIDAVFENDSMQYVYVDRGNISRQVVRLGESNENYVLISEGLKEGDVICLNEPETGSELPLKGTEIYQAMVQEKEEQRKQAEEEISKAEKTQKDEKPGKVPPTKSGGAVISN</sequence>
<keyword evidence="7" id="KW-1185">Reference proteome</keyword>
<dbReference type="InterPro" id="IPR058636">
    <property type="entry name" value="Beta-barrel_YknX"/>
</dbReference>
<dbReference type="EMBL" id="RAPN01000001">
    <property type="protein sequence ID" value="RKD91682.1"/>
    <property type="molecule type" value="Genomic_DNA"/>
</dbReference>
<feature type="compositionally biased region" description="Basic and acidic residues" evidence="4">
    <location>
        <begin position="421"/>
        <end position="446"/>
    </location>
</feature>
<evidence type="ECO:0000256" key="1">
    <source>
        <dbReference type="ARBA" id="ARBA00004196"/>
    </source>
</evidence>
<reference evidence="6 7" key="1">
    <citation type="submission" date="2018-09" db="EMBL/GenBank/DDBJ databases">
        <title>Genomic Encyclopedia of Archaeal and Bacterial Type Strains, Phase II (KMG-II): from individual species to whole genera.</title>
        <authorList>
            <person name="Goeker M."/>
        </authorList>
    </citation>
    <scope>NUCLEOTIDE SEQUENCE [LARGE SCALE GENOMIC DNA]</scope>
    <source>
        <strain evidence="6 7">DSM 27148</strain>
    </source>
</reference>
<dbReference type="PANTHER" id="PTHR32347:SF14">
    <property type="entry name" value="EFFLUX SYSTEM COMPONENT YKNX-RELATED"/>
    <property type="match status" value="1"/>
</dbReference>
<feature type="coiled-coil region" evidence="3">
    <location>
        <begin position="163"/>
        <end position="190"/>
    </location>
</feature>
<evidence type="ECO:0000256" key="4">
    <source>
        <dbReference type="SAM" id="MobiDB-lite"/>
    </source>
</evidence>
<gene>
    <name evidence="6" type="ORF">BC643_2044</name>
</gene>
<dbReference type="RefSeq" id="WP_120272961.1">
    <property type="nucleotide sequence ID" value="NZ_RAPN01000001.1"/>
</dbReference>
<accession>A0A419W8J0</accession>
<dbReference type="PANTHER" id="PTHR32347">
    <property type="entry name" value="EFFLUX SYSTEM COMPONENT YKNX-RELATED"/>
    <property type="match status" value="1"/>
</dbReference>
<feature type="region of interest" description="Disordered" evidence="4">
    <location>
        <begin position="421"/>
        <end position="460"/>
    </location>
</feature>